<dbReference type="EMBL" id="CADCVO010000313">
    <property type="protein sequence ID" value="CAA9495778.1"/>
    <property type="molecule type" value="Genomic_DNA"/>
</dbReference>
<feature type="region of interest" description="Disordered" evidence="1">
    <location>
        <begin position="212"/>
        <end position="245"/>
    </location>
</feature>
<evidence type="ECO:0000313" key="3">
    <source>
        <dbReference type="EMBL" id="CAA9495778.1"/>
    </source>
</evidence>
<dbReference type="AlphaFoldDB" id="A0A6J4SJU8"/>
<sequence>MRERGAHGVDGGLRGPALRGQHPPRAAQQAHARHRGGGDDETQHEPQQDVQRFPFPLLTVPGGADGGQRLPLVAPQLPFVAASGRSCGLARGGPRERAKVGRTVNPLGGEMAYDYEALERSDEFQQLVRAKRRWVVPATAFFLIWYTAFILLAGYAESFMGREFLFDGVTVGYALALTQFLMVWVLAGWYLRKANRDFDPLEERVRELAERGALPGTGGNGARTHASDAALVRDDVAGAPRGVRR</sequence>
<keyword evidence="2" id="KW-0472">Membrane</keyword>
<feature type="compositionally biased region" description="Basic and acidic residues" evidence="1">
    <location>
        <begin position="36"/>
        <end position="46"/>
    </location>
</feature>
<dbReference type="PANTHER" id="PTHR38441:SF1">
    <property type="entry name" value="MEMBRANE PROTEIN"/>
    <property type="match status" value="1"/>
</dbReference>
<keyword evidence="2" id="KW-0812">Transmembrane</keyword>
<protein>
    <recommendedName>
        <fullName evidence="4">DUF485 domain-containing protein</fullName>
    </recommendedName>
</protein>
<dbReference type="PANTHER" id="PTHR38441">
    <property type="entry name" value="INTEGRAL MEMBRANE PROTEIN-RELATED"/>
    <property type="match status" value="1"/>
</dbReference>
<evidence type="ECO:0008006" key="4">
    <source>
        <dbReference type="Google" id="ProtNLM"/>
    </source>
</evidence>
<evidence type="ECO:0000256" key="2">
    <source>
        <dbReference type="SAM" id="Phobius"/>
    </source>
</evidence>
<dbReference type="InterPro" id="IPR007436">
    <property type="entry name" value="DUF485"/>
</dbReference>
<reference evidence="3" key="1">
    <citation type="submission" date="2020-02" db="EMBL/GenBank/DDBJ databases">
        <authorList>
            <person name="Meier V. D."/>
        </authorList>
    </citation>
    <scope>NUCLEOTIDE SEQUENCE</scope>
    <source>
        <strain evidence="3">AVDCRST_MAG13</strain>
    </source>
</reference>
<dbReference type="Pfam" id="PF04341">
    <property type="entry name" value="DUF485"/>
    <property type="match status" value="1"/>
</dbReference>
<feature type="compositionally biased region" description="Low complexity" evidence="1">
    <location>
        <begin position="19"/>
        <end position="30"/>
    </location>
</feature>
<feature type="transmembrane region" description="Helical" evidence="2">
    <location>
        <begin position="168"/>
        <end position="191"/>
    </location>
</feature>
<feature type="transmembrane region" description="Helical" evidence="2">
    <location>
        <begin position="134"/>
        <end position="156"/>
    </location>
</feature>
<gene>
    <name evidence="3" type="ORF">AVDCRST_MAG13-1980</name>
</gene>
<evidence type="ECO:0000256" key="1">
    <source>
        <dbReference type="SAM" id="MobiDB-lite"/>
    </source>
</evidence>
<proteinExistence type="predicted"/>
<organism evidence="3">
    <name type="scientific">uncultured Solirubrobacteraceae bacterium</name>
    <dbReference type="NCBI Taxonomy" id="1162706"/>
    <lineage>
        <taxon>Bacteria</taxon>
        <taxon>Bacillati</taxon>
        <taxon>Actinomycetota</taxon>
        <taxon>Thermoleophilia</taxon>
        <taxon>Solirubrobacterales</taxon>
        <taxon>Solirubrobacteraceae</taxon>
        <taxon>environmental samples</taxon>
    </lineage>
</organism>
<feature type="region of interest" description="Disordered" evidence="1">
    <location>
        <begin position="1"/>
        <end position="46"/>
    </location>
</feature>
<accession>A0A6J4SJU8</accession>
<keyword evidence="2" id="KW-1133">Transmembrane helix</keyword>
<name>A0A6J4SJU8_9ACTN</name>